<keyword evidence="4" id="KW-0472">Membrane</keyword>
<feature type="region of interest" description="Disordered" evidence="3">
    <location>
        <begin position="370"/>
        <end position="402"/>
    </location>
</feature>
<keyword evidence="4" id="KW-0812">Transmembrane</keyword>
<feature type="transmembrane region" description="Helical" evidence="4">
    <location>
        <begin position="222"/>
        <end position="242"/>
    </location>
</feature>
<dbReference type="PANTHER" id="PTHR23160:SF19">
    <property type="entry name" value="MYOSIN HEAVY CHAIN-RELATED PROTEIN"/>
    <property type="match status" value="1"/>
</dbReference>
<sequence>MPRGSTVSSSAKRQHPHNQNNHNGHSNGCLISAVKRPSRSRSSSNTATPLPVPSQIAPPYEPSPLSQPPLQHHSRDLQEHQLRQLQQSSSDSSSISSAECVAEWGVKTNGTAYGDEDMNMVYSNGLNGLPAGGEHRKIDINPSSDKSKVIGKGTVLSSFPLLDSITLLIIFLQLPSTVLTIIHFLFATMTFVPPSTTLLSASTASSLPSFTTLLLQGSAGSPSILTVIVADILVAIISIFLWPSARTLLIDFAQAVMAISLGAGNTGQTGGTLKNAAVCAGIISGVKVIRNSYEFSDPWFVSPHPPPHNHLTSPVIGFSGISTSWVRNALAVHIVAQGAMRALRGWLIHRPGLGNSDSVASSTAAASAKEGTSIIGKQKDKDPESGAAVSTTTPLSSLSTGLEGVKKKKKQNLIVRSRQPLWAALASTVVHIAKEVEQSQAVSEATYSEDEAFSGSNEHKAHALEGRVWVTNIGSTEINFGAGHFPCTSVEEGGVNEYGDLGHSVNGSGKSDFIPFFVRVNGIAWPQTDLYKPEKEGDVESADAMDRKDEVWAIDITGLTPATEYDIEFVKSKGGQAFYQTSACTMPAQVASSITVPPSLSSSRPLSPVTTLLNTLSQASSTLAEQKFRFKRTKKENNRRLASLRSEIDTLKSRLGSGDKGEERARRRVLSLREFVRRAEEEVEKMTAELEKLENIPDAVEQEWKEKKRLWSEEQKRLEAFESKVEEAKAAADRHASAFETEAASLSSKQERLTMRLAKLNADLEKLKEENTAAQRGKAKKEAERQALVKRRAAVDVEFSEAISKMEKKMQEYRIQSSENWVMAIALENAAALQAQQAASTLPPSTPEGGLPSTRGSLGPVGSTPPISTPLNATIVSTPPGFGPVVPNPTANFSSPRRERASSMFTGENGAPSLSDIIPGERPSLPSLNSFGGFGNGVFDSTIRRSNSQNTRSSFGSIGALNAAPGFERFGIMGKGSGGPGKLIVSGKQH</sequence>
<feature type="coiled-coil region" evidence="2">
    <location>
        <begin position="634"/>
        <end position="784"/>
    </location>
</feature>
<evidence type="ECO:0000313" key="5">
    <source>
        <dbReference type="EMBL" id="RPB27735.1"/>
    </source>
</evidence>
<name>A0A3N4MFI5_9PEZI</name>
<feature type="region of interest" description="Disordered" evidence="3">
    <location>
        <begin position="1"/>
        <end position="94"/>
    </location>
</feature>
<dbReference type="OrthoDB" id="4158994at2759"/>
<feature type="compositionally biased region" description="Polar residues" evidence="3">
    <location>
        <begin position="1"/>
        <end position="11"/>
    </location>
</feature>
<dbReference type="AlphaFoldDB" id="A0A3N4MFI5"/>
<keyword evidence="6" id="KW-1185">Reference proteome</keyword>
<evidence type="ECO:0000256" key="2">
    <source>
        <dbReference type="SAM" id="Coils"/>
    </source>
</evidence>
<organism evidence="5 6">
    <name type="scientific">Terfezia boudieri ATCC MYA-4762</name>
    <dbReference type="NCBI Taxonomy" id="1051890"/>
    <lineage>
        <taxon>Eukaryota</taxon>
        <taxon>Fungi</taxon>
        <taxon>Dikarya</taxon>
        <taxon>Ascomycota</taxon>
        <taxon>Pezizomycotina</taxon>
        <taxon>Pezizomycetes</taxon>
        <taxon>Pezizales</taxon>
        <taxon>Pezizaceae</taxon>
        <taxon>Terfezia</taxon>
    </lineage>
</organism>
<dbReference type="EMBL" id="ML121531">
    <property type="protein sequence ID" value="RPB27735.1"/>
    <property type="molecule type" value="Genomic_DNA"/>
</dbReference>
<keyword evidence="4" id="KW-1133">Transmembrane helix</keyword>
<reference evidence="5 6" key="1">
    <citation type="journal article" date="2018" name="Nat. Ecol. Evol.">
        <title>Pezizomycetes genomes reveal the molecular basis of ectomycorrhizal truffle lifestyle.</title>
        <authorList>
            <person name="Murat C."/>
            <person name="Payen T."/>
            <person name="Noel B."/>
            <person name="Kuo A."/>
            <person name="Morin E."/>
            <person name="Chen J."/>
            <person name="Kohler A."/>
            <person name="Krizsan K."/>
            <person name="Balestrini R."/>
            <person name="Da Silva C."/>
            <person name="Montanini B."/>
            <person name="Hainaut M."/>
            <person name="Levati E."/>
            <person name="Barry K.W."/>
            <person name="Belfiori B."/>
            <person name="Cichocki N."/>
            <person name="Clum A."/>
            <person name="Dockter R.B."/>
            <person name="Fauchery L."/>
            <person name="Guy J."/>
            <person name="Iotti M."/>
            <person name="Le Tacon F."/>
            <person name="Lindquist E.A."/>
            <person name="Lipzen A."/>
            <person name="Malagnac F."/>
            <person name="Mello A."/>
            <person name="Molinier V."/>
            <person name="Miyauchi S."/>
            <person name="Poulain J."/>
            <person name="Riccioni C."/>
            <person name="Rubini A."/>
            <person name="Sitrit Y."/>
            <person name="Splivallo R."/>
            <person name="Traeger S."/>
            <person name="Wang M."/>
            <person name="Zifcakova L."/>
            <person name="Wipf D."/>
            <person name="Zambonelli A."/>
            <person name="Paolocci F."/>
            <person name="Nowrousian M."/>
            <person name="Ottonello S."/>
            <person name="Baldrian P."/>
            <person name="Spatafora J.W."/>
            <person name="Henrissat B."/>
            <person name="Nagy L.G."/>
            <person name="Aury J.M."/>
            <person name="Wincker P."/>
            <person name="Grigoriev I.V."/>
            <person name="Bonfante P."/>
            <person name="Martin F.M."/>
        </authorList>
    </citation>
    <scope>NUCLEOTIDE SEQUENCE [LARGE SCALE GENOMIC DNA]</scope>
    <source>
        <strain evidence="5 6">ATCC MYA-4762</strain>
    </source>
</reference>
<dbReference type="STRING" id="1051890.A0A3N4MFI5"/>
<feature type="compositionally biased region" description="Basic and acidic residues" evidence="3">
    <location>
        <begin position="73"/>
        <end position="82"/>
    </location>
</feature>
<dbReference type="Proteomes" id="UP000267821">
    <property type="component" value="Unassembled WGS sequence"/>
</dbReference>
<feature type="transmembrane region" description="Helical" evidence="4">
    <location>
        <begin position="165"/>
        <end position="186"/>
    </location>
</feature>
<dbReference type="PANTHER" id="PTHR23160">
    <property type="entry name" value="SYNAPTONEMAL COMPLEX PROTEIN-RELATED"/>
    <property type="match status" value="1"/>
</dbReference>
<feature type="region of interest" description="Disordered" evidence="3">
    <location>
        <begin position="837"/>
        <end position="861"/>
    </location>
</feature>
<feature type="compositionally biased region" description="Low complexity" evidence="3">
    <location>
        <begin position="390"/>
        <end position="400"/>
    </location>
</feature>
<feature type="compositionally biased region" description="Low complexity" evidence="3">
    <location>
        <begin position="17"/>
        <end position="28"/>
    </location>
</feature>
<dbReference type="InParanoid" id="A0A3N4MFI5"/>
<evidence type="ECO:0000256" key="1">
    <source>
        <dbReference type="ARBA" id="ARBA00023054"/>
    </source>
</evidence>
<gene>
    <name evidence="5" type="ORF">L211DRAFT_846480</name>
</gene>
<evidence type="ECO:0000256" key="4">
    <source>
        <dbReference type="SAM" id="Phobius"/>
    </source>
</evidence>
<evidence type="ECO:0000313" key="6">
    <source>
        <dbReference type="Proteomes" id="UP000267821"/>
    </source>
</evidence>
<protein>
    <recommendedName>
        <fullName evidence="7">Ubiquitination network signaling protein</fullName>
    </recommendedName>
</protein>
<keyword evidence="1 2" id="KW-0175">Coiled coil</keyword>
<evidence type="ECO:0008006" key="7">
    <source>
        <dbReference type="Google" id="ProtNLM"/>
    </source>
</evidence>
<accession>A0A3N4MFI5</accession>
<evidence type="ECO:0000256" key="3">
    <source>
        <dbReference type="SAM" id="MobiDB-lite"/>
    </source>
</evidence>
<proteinExistence type="predicted"/>